<feature type="transmembrane region" description="Helical" evidence="1">
    <location>
        <begin position="204"/>
        <end position="223"/>
    </location>
</feature>
<evidence type="ECO:0000256" key="1">
    <source>
        <dbReference type="SAM" id="Phobius"/>
    </source>
</evidence>
<feature type="transmembrane region" description="Helical" evidence="1">
    <location>
        <begin position="351"/>
        <end position="375"/>
    </location>
</feature>
<evidence type="ECO:0008006" key="3">
    <source>
        <dbReference type="Google" id="ProtNLM"/>
    </source>
</evidence>
<sequence length="395" mass="41723">MSMPPLLSYGFRPFFLLAALWGGAAVPLWLLAYRGSIHISNAYGDLAWHAHELIFGYAAAVICGFLFTAIPNWTGRFPVKGGPLLFLIVIWVLGRLAMLGADWIGLAAAAVIDVLFLVAVIGFAAREIIAGSNWRNLRVLVLVAALLAGNILFHVAILRGDPTDLALRLSIAALIALITLVGGRVTPSFTRNWLVKRAKPLPSSFGKLDALAIGATVVALLAWVVAPEAIVTAGLALLAATLLVIRLVRWRGWPTWREPILAIMHIAYTFVPAGFLLLGASVAWPDVVPASAVIHSWTIGAIGTMTLAVMTRASLGHTGRALKASPATVALYAAMLIAALARIAAALAPEFALPLLSLAGAGWSIALLGFAVVYGPMLAAARPRRVKAETSPAVR</sequence>
<feature type="transmembrane region" description="Helical" evidence="1">
    <location>
        <begin position="103"/>
        <end position="125"/>
    </location>
</feature>
<reference evidence="2" key="1">
    <citation type="journal article" date="2015" name="Nature">
        <title>Complex archaea that bridge the gap between prokaryotes and eukaryotes.</title>
        <authorList>
            <person name="Spang A."/>
            <person name="Saw J.H."/>
            <person name="Jorgensen S.L."/>
            <person name="Zaremba-Niedzwiedzka K."/>
            <person name="Martijn J."/>
            <person name="Lind A.E."/>
            <person name="van Eijk R."/>
            <person name="Schleper C."/>
            <person name="Guy L."/>
            <person name="Ettema T.J."/>
        </authorList>
    </citation>
    <scope>NUCLEOTIDE SEQUENCE</scope>
</reference>
<feature type="transmembrane region" description="Helical" evidence="1">
    <location>
        <begin position="294"/>
        <end position="315"/>
    </location>
</feature>
<feature type="transmembrane region" description="Helical" evidence="1">
    <location>
        <begin position="327"/>
        <end position="345"/>
    </location>
</feature>
<comment type="caution">
    <text evidence="2">The sequence shown here is derived from an EMBL/GenBank/DDBJ whole genome shotgun (WGS) entry which is preliminary data.</text>
</comment>
<feature type="transmembrane region" description="Helical" evidence="1">
    <location>
        <begin position="165"/>
        <end position="183"/>
    </location>
</feature>
<dbReference type="Pfam" id="PF05940">
    <property type="entry name" value="NnrS"/>
    <property type="match status" value="1"/>
</dbReference>
<evidence type="ECO:0000313" key="2">
    <source>
        <dbReference type="EMBL" id="KKN71008.1"/>
    </source>
</evidence>
<feature type="transmembrane region" description="Helical" evidence="1">
    <location>
        <begin position="260"/>
        <end position="282"/>
    </location>
</feature>
<feature type="transmembrane region" description="Helical" evidence="1">
    <location>
        <begin position="53"/>
        <end position="70"/>
    </location>
</feature>
<keyword evidence="1" id="KW-0472">Membrane</keyword>
<accession>A0A0F9VZ21</accession>
<feature type="transmembrane region" description="Helical" evidence="1">
    <location>
        <begin position="12"/>
        <end position="33"/>
    </location>
</feature>
<keyword evidence="1" id="KW-1133">Transmembrane helix</keyword>
<protein>
    <recommendedName>
        <fullName evidence="3">NnrS family protein</fullName>
    </recommendedName>
</protein>
<organism evidence="2">
    <name type="scientific">marine sediment metagenome</name>
    <dbReference type="NCBI Taxonomy" id="412755"/>
    <lineage>
        <taxon>unclassified sequences</taxon>
        <taxon>metagenomes</taxon>
        <taxon>ecological metagenomes</taxon>
    </lineage>
</organism>
<gene>
    <name evidence="2" type="ORF">LCGC14_0425250</name>
</gene>
<feature type="transmembrane region" description="Helical" evidence="1">
    <location>
        <begin position="137"/>
        <end position="159"/>
    </location>
</feature>
<proteinExistence type="predicted"/>
<feature type="transmembrane region" description="Helical" evidence="1">
    <location>
        <begin position="229"/>
        <end position="248"/>
    </location>
</feature>
<name>A0A0F9VZ21_9ZZZZ</name>
<dbReference type="InterPro" id="IPR010266">
    <property type="entry name" value="NnrS"/>
</dbReference>
<keyword evidence="1" id="KW-0812">Transmembrane</keyword>
<feature type="transmembrane region" description="Helical" evidence="1">
    <location>
        <begin position="77"/>
        <end position="97"/>
    </location>
</feature>
<dbReference type="EMBL" id="LAZR01000392">
    <property type="protein sequence ID" value="KKN71008.1"/>
    <property type="molecule type" value="Genomic_DNA"/>
</dbReference>
<dbReference type="AlphaFoldDB" id="A0A0F9VZ21"/>